<organism evidence="1">
    <name type="scientific">freshwater metagenome</name>
    <dbReference type="NCBI Taxonomy" id="449393"/>
    <lineage>
        <taxon>unclassified sequences</taxon>
        <taxon>metagenomes</taxon>
        <taxon>ecological metagenomes</taxon>
    </lineage>
</organism>
<sequence length="114" mass="12384">MCGVDGPVFTDSHEFPLVHAVDQCDSPEHLWPQLRGDLQRLLGRPETADDTNGIHGAGIAGLSGLRFSRSPERGAAAASRAAVQQRLWVQLARCQAPAKMSLNLVRPHTPLINR</sequence>
<dbReference type="AlphaFoldDB" id="A0A6J6ZY16"/>
<accession>A0A6J6ZY16</accession>
<dbReference type="EMBL" id="CAFABK010000013">
    <property type="protein sequence ID" value="CAB4825239.1"/>
    <property type="molecule type" value="Genomic_DNA"/>
</dbReference>
<proteinExistence type="predicted"/>
<protein>
    <submittedName>
        <fullName evidence="1">Unannotated protein</fullName>
    </submittedName>
</protein>
<gene>
    <name evidence="1" type="ORF">UFOPK3204_00440</name>
</gene>
<reference evidence="1" key="1">
    <citation type="submission" date="2020-05" db="EMBL/GenBank/DDBJ databases">
        <authorList>
            <person name="Chiriac C."/>
            <person name="Salcher M."/>
            <person name="Ghai R."/>
            <person name="Kavagutti S V."/>
        </authorList>
    </citation>
    <scope>NUCLEOTIDE SEQUENCE</scope>
</reference>
<name>A0A6J6ZY16_9ZZZZ</name>
<evidence type="ECO:0000313" key="1">
    <source>
        <dbReference type="EMBL" id="CAB4825239.1"/>
    </source>
</evidence>